<evidence type="ECO:0000313" key="10">
    <source>
        <dbReference type="EMBL" id="KFD54043.1"/>
    </source>
</evidence>
<dbReference type="PANTHER" id="PTHR12113">
    <property type="entry name" value="DICKKOPF3-LIKE 3"/>
    <property type="match status" value="1"/>
</dbReference>
<keyword evidence="4" id="KW-0964">Secreted</keyword>
<dbReference type="GO" id="GO:0005615">
    <property type="term" value="C:extracellular space"/>
    <property type="evidence" value="ECO:0007669"/>
    <property type="project" value="TreeGrafter"/>
</dbReference>
<evidence type="ECO:0000256" key="4">
    <source>
        <dbReference type="ARBA" id="ARBA00022525"/>
    </source>
</evidence>
<dbReference type="GO" id="GO:0039706">
    <property type="term" value="F:co-receptor binding"/>
    <property type="evidence" value="ECO:0007669"/>
    <property type="project" value="TreeGrafter"/>
</dbReference>
<keyword evidence="5" id="KW-0879">Wnt signaling pathway</keyword>
<dbReference type="EMBL" id="KL363211">
    <property type="protein sequence ID" value="KFD54043.1"/>
    <property type="molecule type" value="Genomic_DNA"/>
</dbReference>
<dbReference type="GO" id="GO:0016055">
    <property type="term" value="P:Wnt signaling pathway"/>
    <property type="evidence" value="ECO:0007669"/>
    <property type="project" value="UniProtKB-KW"/>
</dbReference>
<evidence type="ECO:0000256" key="1">
    <source>
        <dbReference type="ARBA" id="ARBA00004613"/>
    </source>
</evidence>
<protein>
    <recommendedName>
        <fullName evidence="9">Dickkopf N-terminal cysteine-rich domain-containing protein</fullName>
    </recommendedName>
</protein>
<dbReference type="Pfam" id="PF04706">
    <property type="entry name" value="Dickkopf_N"/>
    <property type="match status" value="1"/>
</dbReference>
<dbReference type="InterPro" id="IPR039863">
    <property type="entry name" value="DKK1-4"/>
</dbReference>
<dbReference type="GO" id="GO:0090090">
    <property type="term" value="P:negative regulation of canonical Wnt signaling pathway"/>
    <property type="evidence" value="ECO:0007669"/>
    <property type="project" value="TreeGrafter"/>
</dbReference>
<comment type="subcellular location">
    <subcellularLocation>
        <location evidence="1">Secreted</location>
    </subcellularLocation>
</comment>
<comment type="similarity">
    <text evidence="2">Belongs to the dickkopf family.</text>
</comment>
<evidence type="ECO:0000313" key="11">
    <source>
        <dbReference type="Proteomes" id="UP000030764"/>
    </source>
</evidence>
<dbReference type="AlphaFoldDB" id="A0A085M9Z7"/>
<dbReference type="Proteomes" id="UP000030764">
    <property type="component" value="Unassembled WGS sequence"/>
</dbReference>
<dbReference type="Gene3D" id="2.10.80.10">
    <property type="entry name" value="Lipase, subunit A"/>
    <property type="match status" value="1"/>
</dbReference>
<keyword evidence="6" id="KW-0732">Signal</keyword>
<proteinExistence type="inferred from homology"/>
<feature type="region of interest" description="Disordered" evidence="8">
    <location>
        <begin position="1"/>
        <end position="45"/>
    </location>
</feature>
<gene>
    <name evidence="10" type="ORF">M513_05062</name>
</gene>
<reference evidence="10 11" key="1">
    <citation type="journal article" date="2014" name="Nat. Genet.">
        <title>Genome and transcriptome of the porcine whipworm Trichuris suis.</title>
        <authorList>
            <person name="Jex A.R."/>
            <person name="Nejsum P."/>
            <person name="Schwarz E.M."/>
            <person name="Hu L."/>
            <person name="Young N.D."/>
            <person name="Hall R.S."/>
            <person name="Korhonen P.K."/>
            <person name="Liao S."/>
            <person name="Thamsborg S."/>
            <person name="Xia J."/>
            <person name="Xu P."/>
            <person name="Wang S."/>
            <person name="Scheerlinck J.P."/>
            <person name="Hofmann A."/>
            <person name="Sternberg P.W."/>
            <person name="Wang J."/>
            <person name="Gasser R.B."/>
        </authorList>
    </citation>
    <scope>NUCLEOTIDE SEQUENCE [LARGE SCALE GENOMIC DNA]</scope>
    <source>
        <strain evidence="10">DCEP-RM93M</strain>
    </source>
</reference>
<feature type="non-terminal residue" evidence="10">
    <location>
        <position position="192"/>
    </location>
</feature>
<evidence type="ECO:0000256" key="7">
    <source>
        <dbReference type="ARBA" id="ARBA00023157"/>
    </source>
</evidence>
<feature type="domain" description="Dickkopf N-terminal cysteine-rich" evidence="9">
    <location>
        <begin position="48"/>
        <end position="96"/>
    </location>
</feature>
<evidence type="ECO:0000256" key="6">
    <source>
        <dbReference type="ARBA" id="ARBA00022729"/>
    </source>
</evidence>
<dbReference type="GO" id="GO:0048019">
    <property type="term" value="F:receptor antagonist activity"/>
    <property type="evidence" value="ECO:0007669"/>
    <property type="project" value="TreeGrafter"/>
</dbReference>
<keyword evidence="3" id="KW-0217">Developmental protein</keyword>
<name>A0A085M9Z7_9BILA</name>
<keyword evidence="7" id="KW-1015">Disulfide bond</keyword>
<evidence type="ECO:0000259" key="9">
    <source>
        <dbReference type="Pfam" id="PF04706"/>
    </source>
</evidence>
<evidence type="ECO:0000256" key="5">
    <source>
        <dbReference type="ARBA" id="ARBA00022687"/>
    </source>
</evidence>
<sequence length="192" mass="21394">MSSNSYRRDGSGHPRDVTRGRLQSATVMSADAAKSANRSTEPDDEKISCQVDRQCPRGLFCDNHYGLCKSYRKDQDPCRRDSHCTAGYDCMFGRCTAAFKPGRRANPSSGARCNSDRDCLPRLCCARQHGEKVCKPKLKLGHSCFVPDGGLSYWLNEVCPCDDGLICTITSRVDDSIATIDWLDIWTEQNLL</sequence>
<evidence type="ECO:0000256" key="8">
    <source>
        <dbReference type="SAM" id="MobiDB-lite"/>
    </source>
</evidence>
<dbReference type="InterPro" id="IPR006796">
    <property type="entry name" value="Dickkopf_N"/>
</dbReference>
<feature type="compositionally biased region" description="Basic and acidic residues" evidence="8">
    <location>
        <begin position="1"/>
        <end position="19"/>
    </location>
</feature>
<keyword evidence="11" id="KW-1185">Reference proteome</keyword>
<dbReference type="PANTHER" id="PTHR12113:SF31">
    <property type="entry name" value="DICKKOPF N-TERMINAL CYSTEINE-RICH DOMAIN-CONTAINING PROTEIN"/>
    <property type="match status" value="1"/>
</dbReference>
<evidence type="ECO:0000256" key="2">
    <source>
        <dbReference type="ARBA" id="ARBA00010842"/>
    </source>
</evidence>
<evidence type="ECO:0000256" key="3">
    <source>
        <dbReference type="ARBA" id="ARBA00022473"/>
    </source>
</evidence>
<organism evidence="10 11">
    <name type="scientific">Trichuris suis</name>
    <name type="common">pig whipworm</name>
    <dbReference type="NCBI Taxonomy" id="68888"/>
    <lineage>
        <taxon>Eukaryota</taxon>
        <taxon>Metazoa</taxon>
        <taxon>Ecdysozoa</taxon>
        <taxon>Nematoda</taxon>
        <taxon>Enoplea</taxon>
        <taxon>Dorylaimia</taxon>
        <taxon>Trichinellida</taxon>
        <taxon>Trichuridae</taxon>
        <taxon>Trichuris</taxon>
    </lineage>
</organism>
<accession>A0A085M9Z7</accession>